<keyword evidence="2" id="KW-1185">Reference proteome</keyword>
<evidence type="ECO:0000313" key="1">
    <source>
        <dbReference type="EMBL" id="KAB1157193.1"/>
    </source>
</evidence>
<reference evidence="1 2" key="1">
    <citation type="submission" date="2019-09" db="EMBL/GenBank/DDBJ databases">
        <authorList>
            <person name="Cao W.R."/>
        </authorList>
    </citation>
    <scope>NUCLEOTIDE SEQUENCE [LARGE SCALE GENOMIC DNA]</scope>
    <source>
        <strain evidence="2">a4</strain>
    </source>
</reference>
<comment type="caution">
    <text evidence="1">The sequence shown here is derived from an EMBL/GenBank/DDBJ whole genome shotgun (WGS) entry which is preliminary data.</text>
</comment>
<dbReference type="EMBL" id="WAAU01000014">
    <property type="protein sequence ID" value="KAB1157193.1"/>
    <property type="molecule type" value="Genomic_DNA"/>
</dbReference>
<dbReference type="PROSITE" id="PS51257">
    <property type="entry name" value="PROKAR_LIPOPROTEIN"/>
    <property type="match status" value="1"/>
</dbReference>
<dbReference type="AlphaFoldDB" id="A0A7J5AI64"/>
<protein>
    <submittedName>
        <fullName evidence="1">Uncharacterized protein</fullName>
    </submittedName>
</protein>
<accession>A0A7J5AI64</accession>
<organism evidence="1 2">
    <name type="scientific">Tenacibaculum aiptasiae</name>
    <dbReference type="NCBI Taxonomy" id="426481"/>
    <lineage>
        <taxon>Bacteria</taxon>
        <taxon>Pseudomonadati</taxon>
        <taxon>Bacteroidota</taxon>
        <taxon>Flavobacteriia</taxon>
        <taxon>Flavobacteriales</taxon>
        <taxon>Flavobacteriaceae</taxon>
        <taxon>Tenacibaculum</taxon>
    </lineage>
</organism>
<name>A0A7J5AI64_9FLAO</name>
<gene>
    <name evidence="1" type="ORF">F7018_09670</name>
</gene>
<dbReference type="Proteomes" id="UP000467305">
    <property type="component" value="Unassembled WGS sequence"/>
</dbReference>
<evidence type="ECO:0000313" key="2">
    <source>
        <dbReference type="Proteomes" id="UP000467305"/>
    </source>
</evidence>
<proteinExistence type="predicted"/>
<sequence length="175" mass="20300">MRPFQILIFSFLIVFTSCKKEKNHNKETIQKTDVNTSAKHAEYTVLDKESIQEIRNWKEYFITEEFLAQFKNISPTDALNNAIELKDLTKQLKDSLNIETLKTPAFKARVNVFENEVLRLADMTYIPSISSKNVNSQVEKMLSLFGSMNDKINAVYAKKRFDKAVKLDSLFNSFE</sequence>
<dbReference type="RefSeq" id="WP_150899862.1">
    <property type="nucleotide sequence ID" value="NZ_WAAU01000014.1"/>
</dbReference>
<dbReference type="OrthoDB" id="1431410at2"/>